<evidence type="ECO:0000313" key="3">
    <source>
        <dbReference type="Proteomes" id="UP001520654"/>
    </source>
</evidence>
<evidence type="ECO:0000313" key="2">
    <source>
        <dbReference type="EMBL" id="MCC0100474.1"/>
    </source>
</evidence>
<name>A0ABS8EHQ5_9ACTN</name>
<dbReference type="Proteomes" id="UP001520654">
    <property type="component" value="Unassembled WGS sequence"/>
</dbReference>
<accession>A0ABS8EHQ5</accession>
<evidence type="ECO:0008006" key="4">
    <source>
        <dbReference type="Google" id="ProtNLM"/>
    </source>
</evidence>
<keyword evidence="3" id="KW-1185">Reference proteome</keyword>
<protein>
    <recommendedName>
        <fullName evidence="4">Sigma-70 family RNA polymerase sigma factor</fullName>
    </recommendedName>
</protein>
<sequence>MALLCYSDLDDGQAALSTLDGLHASLRGWVFDLLANAEIQDRSSRPLERFTASPADRGTSAERIALQAIQLITYAQEQLLHRNAYIRYLCPDCPREGRSACPRSRGPHPPWKTAPAPAAGMPSAKRPVRPQPLFPTPSKVVERLHLTASAIEQSPDDTMDTATRASIAAKFRETAHRWQVRGIEDSAVDLETTNPGELYGRVTLALSRSHNVEQESTDARHSPVNFIAAVLKKLAGYVSSQPLPAARQTIVAALVARNAAIEGDTATVDEFTRTWLGLGQPQMWREAVEAALLSDWVDRLGYRLSRDAEVAELLKRHAHTEHRHLKPLWERKVRGLRLRMLDEPVSENLTLRDTIPDRRRPEDRVLGHLQDDRVRDVLRSLTQAEKAVAAVYGSSRMTWTQAAHATGAHDPAAFGERVRRKLKRLGAQQARTAAAAHPQPASR</sequence>
<evidence type="ECO:0000256" key="1">
    <source>
        <dbReference type="SAM" id="MobiDB-lite"/>
    </source>
</evidence>
<feature type="region of interest" description="Disordered" evidence="1">
    <location>
        <begin position="98"/>
        <end position="130"/>
    </location>
</feature>
<proteinExistence type="predicted"/>
<dbReference type="RefSeq" id="WP_229344112.1">
    <property type="nucleotide sequence ID" value="NZ_JAINUL010000001.1"/>
</dbReference>
<gene>
    <name evidence="2" type="ORF">K7B10_38045</name>
</gene>
<reference evidence="2 3" key="1">
    <citation type="submission" date="2021-08" db="EMBL/GenBank/DDBJ databases">
        <title>Genomic Architecture of Streptomyces flavotricini NGL1 and Streptomyces erythrochromogenes HMS4 With Differential Plant Beneficial attributes and laccase production capabilities.</title>
        <authorList>
            <person name="Salwan R."/>
            <person name="Kaur R."/>
            <person name="Sharma V."/>
        </authorList>
    </citation>
    <scope>NUCLEOTIDE SEQUENCE [LARGE SCALE GENOMIC DNA]</scope>
    <source>
        <strain evidence="2 3">NGL1</strain>
    </source>
</reference>
<dbReference type="EMBL" id="JAINUL010000001">
    <property type="protein sequence ID" value="MCC0100474.1"/>
    <property type="molecule type" value="Genomic_DNA"/>
</dbReference>
<organism evidence="2 3">
    <name type="scientific">Streptomyces flavotricini</name>
    <dbReference type="NCBI Taxonomy" id="66888"/>
    <lineage>
        <taxon>Bacteria</taxon>
        <taxon>Bacillati</taxon>
        <taxon>Actinomycetota</taxon>
        <taxon>Actinomycetes</taxon>
        <taxon>Kitasatosporales</taxon>
        <taxon>Streptomycetaceae</taxon>
        <taxon>Streptomyces</taxon>
    </lineage>
</organism>
<comment type="caution">
    <text evidence="2">The sequence shown here is derived from an EMBL/GenBank/DDBJ whole genome shotgun (WGS) entry which is preliminary data.</text>
</comment>